<evidence type="ECO:0000313" key="3">
    <source>
        <dbReference type="EMBL" id="VFK20102.1"/>
    </source>
</evidence>
<gene>
    <name evidence="3" type="ORF">BECKLPF1236B_GA0070989_11993</name>
</gene>
<reference evidence="3" key="1">
    <citation type="submission" date="2019-02" db="EMBL/GenBank/DDBJ databases">
        <authorList>
            <person name="Gruber-Vodicka R. H."/>
            <person name="Seah K. B. B."/>
        </authorList>
    </citation>
    <scope>NUCLEOTIDE SEQUENCE</scope>
    <source>
        <strain evidence="3">BECK_S313</strain>
    </source>
</reference>
<dbReference type="AlphaFoldDB" id="A0A450WST8"/>
<accession>A0A450WST8</accession>
<organism evidence="3">
    <name type="scientific">Candidatus Kentrum sp. LPFa</name>
    <dbReference type="NCBI Taxonomy" id="2126335"/>
    <lineage>
        <taxon>Bacteria</taxon>
        <taxon>Pseudomonadati</taxon>
        <taxon>Pseudomonadota</taxon>
        <taxon>Gammaproteobacteria</taxon>
        <taxon>Candidatus Kentrum</taxon>
    </lineage>
</organism>
<evidence type="ECO:0000259" key="2">
    <source>
        <dbReference type="SMART" id="SM00834"/>
    </source>
</evidence>
<dbReference type="NCBIfam" id="TIGR02605">
    <property type="entry name" value="CxxC_CxxC_SSSS"/>
    <property type="match status" value="1"/>
</dbReference>
<evidence type="ECO:0000256" key="1">
    <source>
        <dbReference type="SAM" id="MobiDB-lite"/>
    </source>
</evidence>
<protein>
    <submittedName>
        <fullName evidence="3">Putative regulatory protein, FmdB family</fullName>
    </submittedName>
</protein>
<dbReference type="PANTHER" id="PTHR34404:SF2">
    <property type="entry name" value="CONSERVED SERINE RICH PROTEIN"/>
    <property type="match status" value="1"/>
</dbReference>
<dbReference type="SMART" id="SM00834">
    <property type="entry name" value="CxxC_CXXC_SSSS"/>
    <property type="match status" value="1"/>
</dbReference>
<dbReference type="EMBL" id="CAADFK010000199">
    <property type="protein sequence ID" value="VFK20102.1"/>
    <property type="molecule type" value="Genomic_DNA"/>
</dbReference>
<proteinExistence type="predicted"/>
<feature type="domain" description="Putative regulatory protein FmdB zinc ribbon" evidence="2">
    <location>
        <begin position="1"/>
        <end position="42"/>
    </location>
</feature>
<sequence length="108" mass="12115">MPIYEYECSQCAHRIEVLQKISDPPLRDCPACDTPSLRKLVSAASFRLKGTGWYETDFKNKDKPKPAAKKDSATKENDDKGKQSDTKKDTSTSESKPKETKKSDSVQT</sequence>
<feature type="compositionally biased region" description="Basic and acidic residues" evidence="1">
    <location>
        <begin position="56"/>
        <end position="108"/>
    </location>
</feature>
<dbReference type="PANTHER" id="PTHR34404">
    <property type="entry name" value="REGULATORY PROTEIN, FMDB FAMILY"/>
    <property type="match status" value="1"/>
</dbReference>
<dbReference type="Pfam" id="PF09723">
    <property type="entry name" value="Zn_ribbon_8"/>
    <property type="match status" value="1"/>
</dbReference>
<name>A0A450WST8_9GAMM</name>
<dbReference type="InterPro" id="IPR013429">
    <property type="entry name" value="Regulatory_FmdB_Zinc_ribbon"/>
</dbReference>
<feature type="region of interest" description="Disordered" evidence="1">
    <location>
        <begin position="55"/>
        <end position="108"/>
    </location>
</feature>